<gene>
    <name evidence="3" type="ORF">C5L23_000201</name>
</gene>
<organism evidence="3 4">
    <name type="scientific">Leuconostoc fallax</name>
    <dbReference type="NCBI Taxonomy" id="1251"/>
    <lineage>
        <taxon>Bacteria</taxon>
        <taxon>Bacillati</taxon>
        <taxon>Bacillota</taxon>
        <taxon>Bacilli</taxon>
        <taxon>Lactobacillales</taxon>
        <taxon>Lactobacillaceae</taxon>
        <taxon>Leuconostoc</taxon>
    </lineage>
</organism>
<keyword evidence="2" id="KW-0472">Membrane</keyword>
<feature type="compositionally biased region" description="Basic and acidic residues" evidence="1">
    <location>
        <begin position="1"/>
        <end position="15"/>
    </location>
</feature>
<proteinExistence type="predicted"/>
<feature type="transmembrane region" description="Helical" evidence="2">
    <location>
        <begin position="53"/>
        <end position="76"/>
    </location>
</feature>
<dbReference type="Proteomes" id="UP000295681">
    <property type="component" value="Unassembled WGS sequence"/>
</dbReference>
<keyword evidence="2" id="KW-1133">Transmembrane helix</keyword>
<name>A0A4V3A281_9LACO</name>
<keyword evidence="4" id="KW-1185">Reference proteome</keyword>
<evidence type="ECO:0000256" key="2">
    <source>
        <dbReference type="SAM" id="Phobius"/>
    </source>
</evidence>
<sequence length="77" mass="8854">MGGDVRNHKSDKNNRDSFIQDPIQKSIDERLSRIRYEPIKSKKKKYKYEKIQILLAVVVAAGILAGLITIILQIFVK</sequence>
<evidence type="ECO:0008006" key="5">
    <source>
        <dbReference type="Google" id="ProtNLM"/>
    </source>
</evidence>
<feature type="region of interest" description="Disordered" evidence="1">
    <location>
        <begin position="1"/>
        <end position="21"/>
    </location>
</feature>
<keyword evidence="2" id="KW-0812">Transmembrane</keyword>
<accession>A0A4V3A281</accession>
<protein>
    <recommendedName>
        <fullName evidence="5">DUF4044 domain-containing protein</fullName>
    </recommendedName>
</protein>
<evidence type="ECO:0000313" key="3">
    <source>
        <dbReference type="EMBL" id="TDG67247.1"/>
    </source>
</evidence>
<reference evidence="3 4" key="1">
    <citation type="journal article" date="2019" name="Appl. Microbiol. Biotechnol.">
        <title>Uncovering carbohydrate metabolism through a genotype-phenotype association study of 56 lactic acid bacteria genomes.</title>
        <authorList>
            <person name="Buron-Moles G."/>
            <person name="Chailyan A."/>
            <person name="Dolejs I."/>
            <person name="Forster J."/>
            <person name="Miks M.H."/>
        </authorList>
    </citation>
    <scope>NUCLEOTIDE SEQUENCE [LARGE SCALE GENOMIC DNA]</scope>
    <source>
        <strain evidence="3 4">ATCC 700006</strain>
    </source>
</reference>
<dbReference type="RefSeq" id="WP_133264707.1">
    <property type="nucleotide sequence ID" value="NZ_JAGYGP010000005.1"/>
</dbReference>
<dbReference type="EMBL" id="PUFI01000016">
    <property type="protein sequence ID" value="TDG67247.1"/>
    <property type="molecule type" value="Genomic_DNA"/>
</dbReference>
<comment type="caution">
    <text evidence="3">The sequence shown here is derived from an EMBL/GenBank/DDBJ whole genome shotgun (WGS) entry which is preliminary data.</text>
</comment>
<evidence type="ECO:0000256" key="1">
    <source>
        <dbReference type="SAM" id="MobiDB-lite"/>
    </source>
</evidence>
<dbReference type="AlphaFoldDB" id="A0A4V3A281"/>
<evidence type="ECO:0000313" key="4">
    <source>
        <dbReference type="Proteomes" id="UP000295681"/>
    </source>
</evidence>